<evidence type="ECO:0000313" key="9">
    <source>
        <dbReference type="EMBL" id="SNS71095.1"/>
    </source>
</evidence>
<evidence type="ECO:0000256" key="5">
    <source>
        <dbReference type="ARBA" id="ARBA00022801"/>
    </source>
</evidence>
<keyword evidence="7" id="KW-0342">GTP-binding</keyword>
<keyword evidence="6" id="KW-0862">Zinc</keyword>
<dbReference type="PANTHER" id="PTHR30134">
    <property type="entry name" value="HYDROGENASE PROTEIN ASSEMBLY PROTEIN, NICKEL CHAPERONE"/>
    <property type="match status" value="1"/>
</dbReference>
<dbReference type="NCBIfam" id="TIGR00073">
    <property type="entry name" value="hypB"/>
    <property type="match status" value="1"/>
</dbReference>
<reference evidence="9 10" key="1">
    <citation type="submission" date="2017-06" db="EMBL/GenBank/DDBJ databases">
        <authorList>
            <person name="Kim H.J."/>
            <person name="Triplett B.A."/>
        </authorList>
    </citation>
    <scope>NUCLEOTIDE SEQUENCE [LARGE SCALE GENOMIC DNA]</scope>
    <source>
        <strain evidence="9 10">DSM 18704</strain>
    </source>
</reference>
<accession>A0A239GQF4</accession>
<evidence type="ECO:0000256" key="7">
    <source>
        <dbReference type="ARBA" id="ARBA00023134"/>
    </source>
</evidence>
<dbReference type="Gene3D" id="3.40.50.300">
    <property type="entry name" value="P-loop containing nucleotide triphosphate hydrolases"/>
    <property type="match status" value="1"/>
</dbReference>
<dbReference type="GO" id="GO:0005525">
    <property type="term" value="F:GTP binding"/>
    <property type="evidence" value="ECO:0007669"/>
    <property type="project" value="UniProtKB-KW"/>
</dbReference>
<dbReference type="PIRSF" id="PIRSF005624">
    <property type="entry name" value="Ni-bind_GTPase"/>
    <property type="match status" value="1"/>
</dbReference>
<dbReference type="GO" id="GO:0051604">
    <property type="term" value="P:protein maturation"/>
    <property type="evidence" value="ECO:0007669"/>
    <property type="project" value="InterPro"/>
</dbReference>
<keyword evidence="5" id="KW-0378">Hydrolase</keyword>
<gene>
    <name evidence="9" type="ORF">SAMN05421770_10227</name>
</gene>
<dbReference type="PANTHER" id="PTHR30134:SF2">
    <property type="entry name" value="HYDROGENASE MATURATION FACTOR HYPB"/>
    <property type="match status" value="1"/>
</dbReference>
<dbReference type="GO" id="GO:0003924">
    <property type="term" value="F:GTPase activity"/>
    <property type="evidence" value="ECO:0007669"/>
    <property type="project" value="InterPro"/>
</dbReference>
<proteinExistence type="inferred from homology"/>
<dbReference type="SUPFAM" id="SSF52540">
    <property type="entry name" value="P-loop containing nucleoside triphosphate hydrolases"/>
    <property type="match status" value="1"/>
</dbReference>
<dbReference type="GO" id="GO:0016151">
    <property type="term" value="F:nickel cation binding"/>
    <property type="evidence" value="ECO:0007669"/>
    <property type="project" value="InterPro"/>
</dbReference>
<dbReference type="Pfam" id="PF02492">
    <property type="entry name" value="cobW"/>
    <property type="match status" value="1"/>
</dbReference>
<keyword evidence="2" id="KW-0533">Nickel</keyword>
<dbReference type="InterPro" id="IPR003495">
    <property type="entry name" value="CobW/HypB/UreG_nucleotide-bd"/>
</dbReference>
<evidence type="ECO:0000256" key="4">
    <source>
        <dbReference type="ARBA" id="ARBA00022741"/>
    </source>
</evidence>
<dbReference type="CDD" id="cd05390">
    <property type="entry name" value="HypB"/>
    <property type="match status" value="1"/>
</dbReference>
<evidence type="ECO:0000256" key="6">
    <source>
        <dbReference type="ARBA" id="ARBA00022833"/>
    </source>
</evidence>
<dbReference type="Proteomes" id="UP000198356">
    <property type="component" value="Unassembled WGS sequence"/>
</dbReference>
<dbReference type="OrthoDB" id="9802035at2"/>
<evidence type="ECO:0000256" key="2">
    <source>
        <dbReference type="ARBA" id="ARBA00022596"/>
    </source>
</evidence>
<keyword evidence="4" id="KW-0547">Nucleotide-binding</keyword>
<keyword evidence="3" id="KW-0479">Metal-binding</keyword>
<evidence type="ECO:0000256" key="1">
    <source>
        <dbReference type="ARBA" id="ARBA00006211"/>
    </source>
</evidence>
<keyword evidence="10" id="KW-1185">Reference proteome</keyword>
<sequence>MQPVPERISVQTNVLNANQQTALANRELFADRGLLVMNLMSAPGAGKTTLLEATIKALQGHFRLAVIEGDLQTDLDAQRIQALGVRAHQITTGTVCHLDARMVARALDSFPVDDLDLLIIENVGNLICPASFDLGESLRVVVCSVAEGPEKPKKYPVMFNKANVVLINKIDLADASGVDVKELAANVREVSPKAAIFELSSRTGQGMAAWTQWLQQAVEMRALAATVSV</sequence>
<name>A0A239GQF4_9BACT</name>
<evidence type="ECO:0000259" key="8">
    <source>
        <dbReference type="Pfam" id="PF02492"/>
    </source>
</evidence>
<dbReference type="EMBL" id="FZOU01000002">
    <property type="protein sequence ID" value="SNS71095.1"/>
    <property type="molecule type" value="Genomic_DNA"/>
</dbReference>
<protein>
    <submittedName>
        <fullName evidence="9">Hydrogenase nickel incorporation protein HypB</fullName>
    </submittedName>
</protein>
<organism evidence="9 10">
    <name type="scientific">Granulicella rosea</name>
    <dbReference type="NCBI Taxonomy" id="474952"/>
    <lineage>
        <taxon>Bacteria</taxon>
        <taxon>Pseudomonadati</taxon>
        <taxon>Acidobacteriota</taxon>
        <taxon>Terriglobia</taxon>
        <taxon>Terriglobales</taxon>
        <taxon>Acidobacteriaceae</taxon>
        <taxon>Granulicella</taxon>
    </lineage>
</organism>
<dbReference type="AlphaFoldDB" id="A0A239GQF4"/>
<dbReference type="GO" id="GO:0008270">
    <property type="term" value="F:zinc ion binding"/>
    <property type="evidence" value="ECO:0007669"/>
    <property type="project" value="TreeGrafter"/>
</dbReference>
<comment type="similarity">
    <text evidence="1">Belongs to the SIMIBI class G3E GTPase family. HypB/HupM subfamily.</text>
</comment>
<dbReference type="InterPro" id="IPR004392">
    <property type="entry name" value="Hyd_mat_HypB"/>
</dbReference>
<evidence type="ECO:0000256" key="3">
    <source>
        <dbReference type="ARBA" id="ARBA00022723"/>
    </source>
</evidence>
<feature type="domain" description="CobW/HypB/UreG nucleotide-binding" evidence="8">
    <location>
        <begin position="36"/>
        <end position="197"/>
    </location>
</feature>
<dbReference type="RefSeq" id="WP_089407565.1">
    <property type="nucleotide sequence ID" value="NZ_FZOU01000002.1"/>
</dbReference>
<dbReference type="InterPro" id="IPR027417">
    <property type="entry name" value="P-loop_NTPase"/>
</dbReference>
<evidence type="ECO:0000313" key="10">
    <source>
        <dbReference type="Proteomes" id="UP000198356"/>
    </source>
</evidence>